<name>A0AAW8DU55_9BURK</name>
<proteinExistence type="predicted"/>
<dbReference type="Proteomes" id="UP001244295">
    <property type="component" value="Unassembled WGS sequence"/>
</dbReference>
<dbReference type="RefSeq" id="WP_307636533.1">
    <property type="nucleotide sequence ID" value="NZ_JAUSRR010000003.1"/>
</dbReference>
<accession>A0AAW8DU55</accession>
<comment type="caution">
    <text evidence="1">The sequence shown here is derived from an EMBL/GenBank/DDBJ whole genome shotgun (WGS) entry which is preliminary data.</text>
</comment>
<organism evidence="1 2">
    <name type="scientific">Variovorax boronicumulans</name>
    <dbReference type="NCBI Taxonomy" id="436515"/>
    <lineage>
        <taxon>Bacteria</taxon>
        <taxon>Pseudomonadati</taxon>
        <taxon>Pseudomonadota</taxon>
        <taxon>Betaproteobacteria</taxon>
        <taxon>Burkholderiales</taxon>
        <taxon>Comamonadaceae</taxon>
        <taxon>Variovorax</taxon>
    </lineage>
</organism>
<evidence type="ECO:0000313" key="2">
    <source>
        <dbReference type="Proteomes" id="UP001244295"/>
    </source>
</evidence>
<sequence length="161" mass="17787">MPSDSVSILLAQFFYIEQGSEVDMDMADVSSLQAHVFSYDFILPIPLDGMIHRRLSVIGVFRSLPSGRVDRWVMDANGKPRADKDLAAEVLIEFRRICGTSGQTMPLEVEMSQVLASARAAASIVAAFLAGHPRAPETREGRSRRSGAIRTRWAWGELPAR</sequence>
<protein>
    <submittedName>
        <fullName evidence="1">Uncharacterized protein</fullName>
    </submittedName>
</protein>
<gene>
    <name evidence="1" type="ORF">J2W25_002005</name>
</gene>
<evidence type="ECO:0000313" key="1">
    <source>
        <dbReference type="EMBL" id="MDP9922984.1"/>
    </source>
</evidence>
<dbReference type="AlphaFoldDB" id="A0AAW8DU55"/>
<reference evidence="1" key="1">
    <citation type="submission" date="2023-07" db="EMBL/GenBank/DDBJ databases">
        <title>Sorghum-associated microbial communities from plants grown in Nebraska, USA.</title>
        <authorList>
            <person name="Schachtman D."/>
        </authorList>
    </citation>
    <scope>NUCLEOTIDE SEQUENCE</scope>
    <source>
        <strain evidence="1">DS2795</strain>
    </source>
</reference>
<dbReference type="EMBL" id="JAUSRR010000003">
    <property type="protein sequence ID" value="MDP9922984.1"/>
    <property type="molecule type" value="Genomic_DNA"/>
</dbReference>